<dbReference type="AlphaFoldDB" id="A0AA39JF88"/>
<feature type="chain" id="PRO_5041298619" evidence="2">
    <location>
        <begin position="45"/>
        <end position="70"/>
    </location>
</feature>
<evidence type="ECO:0000313" key="4">
    <source>
        <dbReference type="Proteomes" id="UP001175226"/>
    </source>
</evidence>
<evidence type="ECO:0000313" key="3">
    <source>
        <dbReference type="EMBL" id="KAK0441314.1"/>
    </source>
</evidence>
<feature type="compositionally biased region" description="Basic and acidic residues" evidence="1">
    <location>
        <begin position="58"/>
        <end position="70"/>
    </location>
</feature>
<organism evidence="3 4">
    <name type="scientific">Armillaria borealis</name>
    <dbReference type="NCBI Taxonomy" id="47425"/>
    <lineage>
        <taxon>Eukaryota</taxon>
        <taxon>Fungi</taxon>
        <taxon>Dikarya</taxon>
        <taxon>Basidiomycota</taxon>
        <taxon>Agaricomycotina</taxon>
        <taxon>Agaricomycetes</taxon>
        <taxon>Agaricomycetidae</taxon>
        <taxon>Agaricales</taxon>
        <taxon>Marasmiineae</taxon>
        <taxon>Physalacriaceae</taxon>
        <taxon>Armillaria</taxon>
    </lineage>
</organism>
<accession>A0AA39JF88</accession>
<feature type="signal peptide" evidence="2">
    <location>
        <begin position="1"/>
        <end position="44"/>
    </location>
</feature>
<gene>
    <name evidence="3" type="ORF">EV421DRAFT_1812623</name>
</gene>
<dbReference type="Proteomes" id="UP001175226">
    <property type="component" value="Unassembled WGS sequence"/>
</dbReference>
<protein>
    <submittedName>
        <fullName evidence="3">Uncharacterized protein</fullName>
    </submittedName>
</protein>
<feature type="region of interest" description="Disordered" evidence="1">
    <location>
        <begin position="47"/>
        <end position="70"/>
    </location>
</feature>
<dbReference type="EMBL" id="JAUEPT010000030">
    <property type="protein sequence ID" value="KAK0441314.1"/>
    <property type="molecule type" value="Genomic_DNA"/>
</dbReference>
<reference evidence="3" key="1">
    <citation type="submission" date="2023-06" db="EMBL/GenBank/DDBJ databases">
        <authorList>
            <consortium name="Lawrence Berkeley National Laboratory"/>
            <person name="Ahrendt S."/>
            <person name="Sahu N."/>
            <person name="Indic B."/>
            <person name="Wong-Bajracharya J."/>
            <person name="Merenyi Z."/>
            <person name="Ke H.-M."/>
            <person name="Monk M."/>
            <person name="Kocsube S."/>
            <person name="Drula E."/>
            <person name="Lipzen A."/>
            <person name="Balint B."/>
            <person name="Henrissat B."/>
            <person name="Andreopoulos B."/>
            <person name="Martin F.M."/>
            <person name="Harder C.B."/>
            <person name="Rigling D."/>
            <person name="Ford K.L."/>
            <person name="Foster G.D."/>
            <person name="Pangilinan J."/>
            <person name="Papanicolaou A."/>
            <person name="Barry K."/>
            <person name="LaButti K."/>
            <person name="Viragh M."/>
            <person name="Koriabine M."/>
            <person name="Yan M."/>
            <person name="Riley R."/>
            <person name="Champramary S."/>
            <person name="Plett K.L."/>
            <person name="Tsai I.J."/>
            <person name="Slot J."/>
            <person name="Sipos G."/>
            <person name="Plett J."/>
            <person name="Nagy L.G."/>
            <person name="Grigoriev I.V."/>
        </authorList>
    </citation>
    <scope>NUCLEOTIDE SEQUENCE</scope>
    <source>
        <strain evidence="3">FPL87.14</strain>
    </source>
</reference>
<keyword evidence="4" id="KW-1185">Reference proteome</keyword>
<proteinExistence type="predicted"/>
<sequence length="70" mass="7646">MTCGLVRLPQVNHDGTLSAEYCRVEMQFTAKLYCFLLLCAAVAAAPVPTEGSDEPDCPNDRDVIEERACP</sequence>
<keyword evidence="2" id="KW-0732">Signal</keyword>
<evidence type="ECO:0000256" key="1">
    <source>
        <dbReference type="SAM" id="MobiDB-lite"/>
    </source>
</evidence>
<name>A0AA39JF88_9AGAR</name>
<comment type="caution">
    <text evidence="3">The sequence shown here is derived from an EMBL/GenBank/DDBJ whole genome shotgun (WGS) entry which is preliminary data.</text>
</comment>
<evidence type="ECO:0000256" key="2">
    <source>
        <dbReference type="SAM" id="SignalP"/>
    </source>
</evidence>